<accession>A0A1D7QZG9</accession>
<name>A0A1D7QZG9_9BACI</name>
<dbReference type="KEGG" id="bbev:BBEV_3088"/>
<gene>
    <name evidence="1" type="ORF">BBEV_3088</name>
</gene>
<reference evidence="1 2" key="1">
    <citation type="submission" date="2015-08" db="EMBL/GenBank/DDBJ databases">
        <title>The complete genome sequence of Bacillus beveridgei MLTeJB.</title>
        <authorList>
            <person name="Hanson T.E."/>
            <person name="Mesa C."/>
            <person name="Basesman S.M."/>
            <person name="Oremland R.S."/>
        </authorList>
    </citation>
    <scope>NUCLEOTIDE SEQUENCE [LARGE SCALE GENOMIC DNA]</scope>
    <source>
        <strain evidence="1 2">MLTeJB</strain>
    </source>
</reference>
<evidence type="ECO:0000313" key="2">
    <source>
        <dbReference type="Proteomes" id="UP000094463"/>
    </source>
</evidence>
<dbReference type="Proteomes" id="UP000094463">
    <property type="component" value="Chromosome"/>
</dbReference>
<evidence type="ECO:0000313" key="1">
    <source>
        <dbReference type="EMBL" id="AOM84405.1"/>
    </source>
</evidence>
<dbReference type="AlphaFoldDB" id="A0A1D7QZG9"/>
<proteinExistence type="predicted"/>
<dbReference type="RefSeq" id="WP_069366289.1">
    <property type="nucleotide sequence ID" value="NZ_CP012502.1"/>
</dbReference>
<dbReference type="EMBL" id="CP012502">
    <property type="protein sequence ID" value="AOM84405.1"/>
    <property type="molecule type" value="Genomic_DNA"/>
</dbReference>
<dbReference type="OrthoDB" id="2886834at2"/>
<protein>
    <submittedName>
        <fullName evidence="1">Uncharacterized protein</fullName>
    </submittedName>
</protein>
<organism evidence="1 2">
    <name type="scientific">Salisediminibacterium beveridgei</name>
    <dbReference type="NCBI Taxonomy" id="632773"/>
    <lineage>
        <taxon>Bacteria</taxon>
        <taxon>Bacillati</taxon>
        <taxon>Bacillota</taxon>
        <taxon>Bacilli</taxon>
        <taxon>Bacillales</taxon>
        <taxon>Bacillaceae</taxon>
        <taxon>Salisediminibacterium</taxon>
    </lineage>
</organism>
<sequence length="67" mass="7283">MVITDNMPVSGIVDSWPETTAVLDRYKIPTDSNQPLFHFVQCDALTTMLSELNHIIGSSSVTCIDGG</sequence>
<keyword evidence="2" id="KW-1185">Reference proteome</keyword>